<dbReference type="EMBL" id="JAAALK010001950">
    <property type="protein sequence ID" value="KAG8038799.1"/>
    <property type="molecule type" value="Genomic_DNA"/>
</dbReference>
<dbReference type="OrthoDB" id="74910at2759"/>
<organism evidence="3 4">
    <name type="scientific">Zizania palustris</name>
    <name type="common">Northern wild rice</name>
    <dbReference type="NCBI Taxonomy" id="103762"/>
    <lineage>
        <taxon>Eukaryota</taxon>
        <taxon>Viridiplantae</taxon>
        <taxon>Streptophyta</taxon>
        <taxon>Embryophyta</taxon>
        <taxon>Tracheophyta</taxon>
        <taxon>Spermatophyta</taxon>
        <taxon>Magnoliopsida</taxon>
        <taxon>Liliopsida</taxon>
        <taxon>Poales</taxon>
        <taxon>Poaceae</taxon>
        <taxon>BOP clade</taxon>
        <taxon>Oryzoideae</taxon>
        <taxon>Oryzeae</taxon>
        <taxon>Zizaniinae</taxon>
        <taxon>Zizania</taxon>
    </lineage>
</organism>
<keyword evidence="4" id="KW-1185">Reference proteome</keyword>
<name>A0A8J5RFR1_ZIZPA</name>
<reference evidence="3" key="2">
    <citation type="submission" date="2021-02" db="EMBL/GenBank/DDBJ databases">
        <authorList>
            <person name="Kimball J.A."/>
            <person name="Haas M.W."/>
            <person name="Macchietto M."/>
            <person name="Kono T."/>
            <person name="Duquette J."/>
            <person name="Shao M."/>
        </authorList>
    </citation>
    <scope>NUCLEOTIDE SEQUENCE</scope>
    <source>
        <tissue evidence="3">Fresh leaf tissue</tissue>
    </source>
</reference>
<evidence type="ECO:0000313" key="3">
    <source>
        <dbReference type="EMBL" id="KAG8038799.1"/>
    </source>
</evidence>
<feature type="compositionally biased region" description="Acidic residues" evidence="1">
    <location>
        <begin position="236"/>
        <end position="246"/>
    </location>
</feature>
<sequence>MAAATALNCGLRTGIRLLATGAEASKTASRGFHATGVKRMGGHGHDEPYYLHAKHMYNLHRIETSEAEVPWAPSGAAEIEIEGAAMATRALLLPRLFLLFSCGCAAFATSVSGEEFPRDGRVIELGDSNFEAALSAIDYLFVDFYAPWCGHCKRLAPELDEAAPVLAGLSEPIPVAKVYSMVHLKEVSWKILYGNSLLPFDSKQWDEFVETFDIAKSSQLPKLLVWDRNEEYEVVEGSERLEEDDTPQVRRAHEE</sequence>
<dbReference type="Pfam" id="PF00085">
    <property type="entry name" value="Thioredoxin"/>
    <property type="match status" value="1"/>
</dbReference>
<gene>
    <name evidence="3" type="ORF">GUJ93_ZPchr0641g19</name>
</gene>
<dbReference type="AlphaFoldDB" id="A0A8J5RFR1"/>
<comment type="caution">
    <text evidence="3">The sequence shown here is derived from an EMBL/GenBank/DDBJ whole genome shotgun (WGS) entry which is preliminary data.</text>
</comment>
<feature type="domain" description="Thioredoxin" evidence="2">
    <location>
        <begin position="100"/>
        <end position="255"/>
    </location>
</feature>
<evidence type="ECO:0000259" key="2">
    <source>
        <dbReference type="PROSITE" id="PS51352"/>
    </source>
</evidence>
<evidence type="ECO:0000313" key="4">
    <source>
        <dbReference type="Proteomes" id="UP000729402"/>
    </source>
</evidence>
<protein>
    <recommendedName>
        <fullName evidence="2">Thioredoxin domain-containing protein</fullName>
    </recommendedName>
</protein>
<evidence type="ECO:0000256" key="1">
    <source>
        <dbReference type="SAM" id="MobiDB-lite"/>
    </source>
</evidence>
<dbReference type="PANTHER" id="PTHR36003">
    <property type="entry name" value="TONB-DEPENDENT HEME RECEPTOR A"/>
    <property type="match status" value="1"/>
</dbReference>
<accession>A0A8J5RFR1</accession>
<dbReference type="InterPro" id="IPR017937">
    <property type="entry name" value="Thioredoxin_CS"/>
</dbReference>
<proteinExistence type="predicted"/>
<feature type="region of interest" description="Disordered" evidence="1">
    <location>
        <begin position="236"/>
        <end position="255"/>
    </location>
</feature>
<dbReference type="PROSITE" id="PS00194">
    <property type="entry name" value="THIOREDOXIN_1"/>
    <property type="match status" value="1"/>
</dbReference>
<dbReference type="PANTHER" id="PTHR36003:SF5">
    <property type="entry name" value="TONB-DEPENDENT HEME RECEPTOR A"/>
    <property type="match status" value="1"/>
</dbReference>
<dbReference type="Proteomes" id="UP000729402">
    <property type="component" value="Unassembled WGS sequence"/>
</dbReference>
<dbReference type="InterPro" id="IPR013766">
    <property type="entry name" value="Thioredoxin_domain"/>
</dbReference>
<reference evidence="3" key="1">
    <citation type="journal article" date="2021" name="bioRxiv">
        <title>Whole Genome Assembly and Annotation of Northern Wild Rice, Zizania palustris L., Supports a Whole Genome Duplication in the Zizania Genus.</title>
        <authorList>
            <person name="Haas M."/>
            <person name="Kono T."/>
            <person name="Macchietto M."/>
            <person name="Millas R."/>
            <person name="McGilp L."/>
            <person name="Shao M."/>
            <person name="Duquette J."/>
            <person name="Hirsch C.N."/>
            <person name="Kimball J."/>
        </authorList>
    </citation>
    <scope>NUCLEOTIDE SEQUENCE</scope>
    <source>
        <tissue evidence="3">Fresh leaf tissue</tissue>
    </source>
</reference>
<dbReference type="CDD" id="cd02961">
    <property type="entry name" value="PDI_a_family"/>
    <property type="match status" value="1"/>
</dbReference>
<dbReference type="PROSITE" id="PS51352">
    <property type="entry name" value="THIOREDOXIN_2"/>
    <property type="match status" value="1"/>
</dbReference>